<protein>
    <submittedName>
        <fullName evidence="2">Uncharacterized protein</fullName>
    </submittedName>
</protein>
<dbReference type="Proteomes" id="UP001153269">
    <property type="component" value="Unassembled WGS sequence"/>
</dbReference>
<dbReference type="AlphaFoldDB" id="A0A9N7VTV8"/>
<proteinExistence type="predicted"/>
<evidence type="ECO:0000313" key="2">
    <source>
        <dbReference type="EMBL" id="CAB1458226.1"/>
    </source>
</evidence>
<evidence type="ECO:0000256" key="1">
    <source>
        <dbReference type="SAM" id="MobiDB-lite"/>
    </source>
</evidence>
<evidence type="ECO:0000313" key="3">
    <source>
        <dbReference type="Proteomes" id="UP001153269"/>
    </source>
</evidence>
<organism evidence="2 3">
    <name type="scientific">Pleuronectes platessa</name>
    <name type="common">European plaice</name>
    <dbReference type="NCBI Taxonomy" id="8262"/>
    <lineage>
        <taxon>Eukaryota</taxon>
        <taxon>Metazoa</taxon>
        <taxon>Chordata</taxon>
        <taxon>Craniata</taxon>
        <taxon>Vertebrata</taxon>
        <taxon>Euteleostomi</taxon>
        <taxon>Actinopterygii</taxon>
        <taxon>Neopterygii</taxon>
        <taxon>Teleostei</taxon>
        <taxon>Neoteleostei</taxon>
        <taxon>Acanthomorphata</taxon>
        <taxon>Carangaria</taxon>
        <taxon>Pleuronectiformes</taxon>
        <taxon>Pleuronectoidei</taxon>
        <taxon>Pleuronectidae</taxon>
        <taxon>Pleuronectes</taxon>
    </lineage>
</organism>
<name>A0A9N7VTV8_PLEPL</name>
<feature type="compositionally biased region" description="Basic and acidic residues" evidence="1">
    <location>
        <begin position="1"/>
        <end position="18"/>
    </location>
</feature>
<accession>A0A9N7VTV8</accession>
<comment type="caution">
    <text evidence="2">The sequence shown here is derived from an EMBL/GenBank/DDBJ whole genome shotgun (WGS) entry which is preliminary data.</text>
</comment>
<feature type="compositionally biased region" description="Gly residues" evidence="1">
    <location>
        <begin position="20"/>
        <end position="29"/>
    </location>
</feature>
<reference evidence="2" key="1">
    <citation type="submission" date="2020-03" db="EMBL/GenBank/DDBJ databases">
        <authorList>
            <person name="Weist P."/>
        </authorList>
    </citation>
    <scope>NUCLEOTIDE SEQUENCE</scope>
</reference>
<dbReference type="EMBL" id="CADEAL010004378">
    <property type="protein sequence ID" value="CAB1458226.1"/>
    <property type="molecule type" value="Genomic_DNA"/>
</dbReference>
<gene>
    <name evidence="2" type="ORF">PLEPLA_LOCUS46056</name>
</gene>
<sequence length="108" mass="11809">MEEEGRDKVLGKTKEMPGRRTGGVGGGGVSQDVPARRLVLFRSYMPQASSFHHQGVKGCPLSCTCWHLVEQVFVGHSEPKQDEGGGGVVKLQQFVFAQSNLEIHSHHL</sequence>
<feature type="region of interest" description="Disordered" evidence="1">
    <location>
        <begin position="1"/>
        <end position="30"/>
    </location>
</feature>
<keyword evidence="3" id="KW-1185">Reference proteome</keyword>